<sequence length="38" mass="4484">MLLSPVKKILVNMCGIVKKTVFTTKYMDRKIDIYYILC</sequence>
<gene>
    <name evidence="1" type="ORF">CNLFYP112_00697</name>
</gene>
<reference evidence="1" key="1">
    <citation type="submission" date="2019-11" db="EMBL/GenBank/DDBJ databases">
        <authorList>
            <person name="Feng L."/>
        </authorList>
    </citation>
    <scope>NUCLEOTIDE SEQUENCE</scope>
    <source>
        <strain evidence="1">CnexileLFYP112</strain>
    </source>
</reference>
<protein>
    <submittedName>
        <fullName evidence="1">Uncharacterized protein</fullName>
    </submittedName>
</protein>
<evidence type="ECO:0000313" key="1">
    <source>
        <dbReference type="EMBL" id="VYT37725.1"/>
    </source>
</evidence>
<accession>A0A6N2W599</accession>
<dbReference type="AlphaFoldDB" id="A0A6N2W599"/>
<proteinExistence type="predicted"/>
<organism evidence="1">
    <name type="scientific">[Clostridium] nexile</name>
    <dbReference type="NCBI Taxonomy" id="29361"/>
    <lineage>
        <taxon>Bacteria</taxon>
        <taxon>Bacillati</taxon>
        <taxon>Bacillota</taxon>
        <taxon>Clostridia</taxon>
        <taxon>Lachnospirales</taxon>
        <taxon>Lachnospiraceae</taxon>
        <taxon>Tyzzerella</taxon>
    </lineage>
</organism>
<name>A0A6N2W599_9FIRM</name>
<dbReference type="EMBL" id="CACRTG010000046">
    <property type="protein sequence ID" value="VYT37725.1"/>
    <property type="molecule type" value="Genomic_DNA"/>
</dbReference>